<dbReference type="Gene3D" id="3.30.9.10">
    <property type="entry name" value="D-Amino Acid Oxidase, subunit A, domain 2"/>
    <property type="match status" value="1"/>
</dbReference>
<evidence type="ECO:0000313" key="3">
    <source>
        <dbReference type="EMBL" id="GIG11372.1"/>
    </source>
</evidence>
<proteinExistence type="predicted"/>
<evidence type="ECO:0000256" key="1">
    <source>
        <dbReference type="SAM" id="MobiDB-lite"/>
    </source>
</evidence>
<dbReference type="InterPro" id="IPR036188">
    <property type="entry name" value="FAD/NAD-bd_sf"/>
</dbReference>
<dbReference type="Gene3D" id="3.50.50.60">
    <property type="entry name" value="FAD/NAD(P)-binding domain"/>
    <property type="match status" value="1"/>
</dbReference>
<dbReference type="Proteomes" id="UP000630887">
    <property type="component" value="Unassembled WGS sequence"/>
</dbReference>
<keyword evidence="4" id="KW-1185">Reference proteome</keyword>
<evidence type="ECO:0000259" key="2">
    <source>
        <dbReference type="Pfam" id="PF01266"/>
    </source>
</evidence>
<dbReference type="RefSeq" id="WP_203699324.1">
    <property type="nucleotide sequence ID" value="NZ_BAAALC010000066.1"/>
</dbReference>
<comment type="caution">
    <text evidence="3">The sequence shown here is derived from an EMBL/GenBank/DDBJ whole genome shotgun (WGS) entry which is preliminary data.</text>
</comment>
<feature type="region of interest" description="Disordered" evidence="1">
    <location>
        <begin position="366"/>
        <end position="396"/>
    </location>
</feature>
<dbReference type="GO" id="GO:0005737">
    <property type="term" value="C:cytoplasm"/>
    <property type="evidence" value="ECO:0007669"/>
    <property type="project" value="TreeGrafter"/>
</dbReference>
<dbReference type="PANTHER" id="PTHR13847">
    <property type="entry name" value="SARCOSINE DEHYDROGENASE-RELATED"/>
    <property type="match status" value="1"/>
</dbReference>
<dbReference type="PANTHER" id="PTHR13847:SF181">
    <property type="entry name" value="TRANSFERASE CAF17, MITOCHONDRIAL-RELATED"/>
    <property type="match status" value="1"/>
</dbReference>
<dbReference type="SUPFAM" id="SSF54373">
    <property type="entry name" value="FAD-linked reductases, C-terminal domain"/>
    <property type="match status" value="1"/>
</dbReference>
<name>A0A8J3PBW9_9ACTN</name>
<reference evidence="3 4" key="1">
    <citation type="submission" date="2021-01" db="EMBL/GenBank/DDBJ databases">
        <title>Whole genome shotgun sequence of Catellatospora coxensis NBRC 107359.</title>
        <authorList>
            <person name="Komaki H."/>
            <person name="Tamura T."/>
        </authorList>
    </citation>
    <scope>NUCLEOTIDE SEQUENCE [LARGE SCALE GENOMIC DNA]</scope>
    <source>
        <strain evidence="3 4">NBRC 107359</strain>
    </source>
</reference>
<dbReference type="SUPFAM" id="SSF51905">
    <property type="entry name" value="FAD/NAD(P)-binding domain"/>
    <property type="match status" value="1"/>
</dbReference>
<gene>
    <name evidence="3" type="ORF">Cco03nite_80720</name>
</gene>
<feature type="domain" description="FAD dependent oxidoreductase" evidence="2">
    <location>
        <begin position="4"/>
        <end position="350"/>
    </location>
</feature>
<accession>A0A8J3PBW9</accession>
<dbReference type="Pfam" id="PF01266">
    <property type="entry name" value="DAO"/>
    <property type="match status" value="1"/>
</dbReference>
<dbReference type="AlphaFoldDB" id="A0A8J3PBW9"/>
<dbReference type="EMBL" id="BONI01000131">
    <property type="protein sequence ID" value="GIG11372.1"/>
    <property type="molecule type" value="Genomic_DNA"/>
</dbReference>
<sequence length="396" mass="41515">MTRRIIVVGAGIVGTAVAERLGARGDCSVTVVEQSSRGRLTGSTGHAPGFIGLLADQPAMIELARRSVDCYRRLQWQGLPGFEPVGALELAHTSQAADQLTARVAAAATAGISATLLDPAEAVAMAPRLADPHRVLAALHLPEDGAARAAVVTCALQARAAAAGVRFLFGTQVTGIEVRTGRVASIRAGSGDLPADDVVLACGIWGGDIAAHAGVHLPLFPILHPYAYSAPRAVAYPPTPLVRWPEARVYARDHGDRDGFGTSDHRPVLVAAPSDRAELDWPGGHLDDAVDAALALLPPPHRWQTGRRQAGLLSITPDKLPLLGPISGIGGMWSAEAIWVTHAAGAADALMKMMYDEGPAIAVLDPNRFSGESPGELRRRAAARYRDAGDDREHAT</sequence>
<organism evidence="3 4">
    <name type="scientific">Catellatospora coxensis</name>
    <dbReference type="NCBI Taxonomy" id="310354"/>
    <lineage>
        <taxon>Bacteria</taxon>
        <taxon>Bacillati</taxon>
        <taxon>Actinomycetota</taxon>
        <taxon>Actinomycetes</taxon>
        <taxon>Micromonosporales</taxon>
        <taxon>Micromonosporaceae</taxon>
        <taxon>Catellatospora</taxon>
    </lineage>
</organism>
<dbReference type="InterPro" id="IPR006076">
    <property type="entry name" value="FAD-dep_OxRdtase"/>
</dbReference>
<feature type="compositionally biased region" description="Basic and acidic residues" evidence="1">
    <location>
        <begin position="375"/>
        <end position="396"/>
    </location>
</feature>
<protein>
    <recommendedName>
        <fullName evidence="2">FAD dependent oxidoreductase domain-containing protein</fullName>
    </recommendedName>
</protein>
<evidence type="ECO:0000313" key="4">
    <source>
        <dbReference type="Proteomes" id="UP000630887"/>
    </source>
</evidence>